<sequence>MKCLTTYIVRRFIVQIMFPQKLIKYYHETKSVYFTILAVFDQLLRKHYPDNKSPYNIYVVRPFLFPLNPWDAIIFEFWVSETPL</sequence>
<accession>A0A0A9G2G3</accession>
<dbReference type="EMBL" id="GBRH01183058">
    <property type="protein sequence ID" value="JAE14838.1"/>
    <property type="molecule type" value="Transcribed_RNA"/>
</dbReference>
<proteinExistence type="predicted"/>
<organism evidence="1">
    <name type="scientific">Arundo donax</name>
    <name type="common">Giant reed</name>
    <name type="synonym">Donax arundinaceus</name>
    <dbReference type="NCBI Taxonomy" id="35708"/>
    <lineage>
        <taxon>Eukaryota</taxon>
        <taxon>Viridiplantae</taxon>
        <taxon>Streptophyta</taxon>
        <taxon>Embryophyta</taxon>
        <taxon>Tracheophyta</taxon>
        <taxon>Spermatophyta</taxon>
        <taxon>Magnoliopsida</taxon>
        <taxon>Liliopsida</taxon>
        <taxon>Poales</taxon>
        <taxon>Poaceae</taxon>
        <taxon>PACMAD clade</taxon>
        <taxon>Arundinoideae</taxon>
        <taxon>Arundineae</taxon>
        <taxon>Arundo</taxon>
    </lineage>
</organism>
<dbReference type="AlphaFoldDB" id="A0A0A9G2G3"/>
<evidence type="ECO:0000313" key="1">
    <source>
        <dbReference type="EMBL" id="JAE14838.1"/>
    </source>
</evidence>
<reference evidence="1" key="1">
    <citation type="submission" date="2014-09" db="EMBL/GenBank/DDBJ databases">
        <authorList>
            <person name="Magalhaes I.L.F."/>
            <person name="Oliveira U."/>
            <person name="Santos F.R."/>
            <person name="Vidigal T.H.D.A."/>
            <person name="Brescovit A.D."/>
            <person name="Santos A.J."/>
        </authorList>
    </citation>
    <scope>NUCLEOTIDE SEQUENCE</scope>
    <source>
        <tissue evidence="1">Shoot tissue taken approximately 20 cm above the soil surface</tissue>
    </source>
</reference>
<reference evidence="1" key="2">
    <citation type="journal article" date="2015" name="Data Brief">
        <title>Shoot transcriptome of the giant reed, Arundo donax.</title>
        <authorList>
            <person name="Barrero R.A."/>
            <person name="Guerrero F.D."/>
            <person name="Moolhuijzen P."/>
            <person name="Goolsby J.A."/>
            <person name="Tidwell J."/>
            <person name="Bellgard S.E."/>
            <person name="Bellgard M.I."/>
        </authorList>
    </citation>
    <scope>NUCLEOTIDE SEQUENCE</scope>
    <source>
        <tissue evidence="1">Shoot tissue taken approximately 20 cm above the soil surface</tissue>
    </source>
</reference>
<name>A0A0A9G2G3_ARUDO</name>
<protein>
    <submittedName>
        <fullName evidence="1">Uncharacterized protein</fullName>
    </submittedName>
</protein>